<proteinExistence type="predicted"/>
<keyword evidence="2" id="KW-1185">Reference proteome</keyword>
<dbReference type="EMBL" id="KN716493">
    <property type="protein sequence ID" value="KJH44177.1"/>
    <property type="molecule type" value="Genomic_DNA"/>
</dbReference>
<dbReference type="AlphaFoldDB" id="A0A0D8XK99"/>
<dbReference type="Proteomes" id="UP000053766">
    <property type="component" value="Unassembled WGS sequence"/>
</dbReference>
<gene>
    <name evidence="1" type="ORF">DICVIV_09810</name>
</gene>
<evidence type="ECO:0000313" key="1">
    <source>
        <dbReference type="EMBL" id="KJH44177.1"/>
    </source>
</evidence>
<protein>
    <submittedName>
        <fullName evidence="1">Uncharacterized protein</fullName>
    </submittedName>
</protein>
<reference evidence="1 2" key="1">
    <citation type="submission" date="2013-11" db="EMBL/GenBank/DDBJ databases">
        <title>Draft genome of the bovine lungworm Dictyocaulus viviparus.</title>
        <authorList>
            <person name="Mitreva M."/>
        </authorList>
    </citation>
    <scope>NUCLEOTIDE SEQUENCE [LARGE SCALE GENOMIC DNA]</scope>
    <source>
        <strain evidence="1 2">HannoverDv2000</strain>
    </source>
</reference>
<sequence>MDDNLDLEAISSALKHLSECLRKLDVVTLTIANGNASESEKVNVEKFCASMTAIETCLSEIQQKVSDLEGAIYYISRMTSSEQ</sequence>
<organism evidence="1 2">
    <name type="scientific">Dictyocaulus viviparus</name>
    <name type="common">Bovine lungworm</name>
    <dbReference type="NCBI Taxonomy" id="29172"/>
    <lineage>
        <taxon>Eukaryota</taxon>
        <taxon>Metazoa</taxon>
        <taxon>Ecdysozoa</taxon>
        <taxon>Nematoda</taxon>
        <taxon>Chromadorea</taxon>
        <taxon>Rhabditida</taxon>
        <taxon>Rhabditina</taxon>
        <taxon>Rhabditomorpha</taxon>
        <taxon>Strongyloidea</taxon>
        <taxon>Metastrongylidae</taxon>
        <taxon>Dictyocaulus</taxon>
    </lineage>
</organism>
<name>A0A0D8XK99_DICVI</name>
<accession>A0A0D8XK99</accession>
<reference evidence="2" key="2">
    <citation type="journal article" date="2016" name="Sci. Rep.">
        <title>Dictyocaulus viviparus genome, variome and transcriptome elucidate lungworm biology and support future intervention.</title>
        <authorList>
            <person name="McNulty S.N."/>
            <person name="Strube C."/>
            <person name="Rosa B.A."/>
            <person name="Martin J.C."/>
            <person name="Tyagi R."/>
            <person name="Choi Y.J."/>
            <person name="Wang Q."/>
            <person name="Hallsworth Pepin K."/>
            <person name="Zhang X."/>
            <person name="Ozersky P."/>
            <person name="Wilson R.K."/>
            <person name="Sternberg P.W."/>
            <person name="Gasser R.B."/>
            <person name="Mitreva M."/>
        </authorList>
    </citation>
    <scope>NUCLEOTIDE SEQUENCE [LARGE SCALE GENOMIC DNA]</scope>
    <source>
        <strain evidence="2">HannoverDv2000</strain>
    </source>
</reference>
<evidence type="ECO:0000313" key="2">
    <source>
        <dbReference type="Proteomes" id="UP000053766"/>
    </source>
</evidence>